<protein>
    <submittedName>
        <fullName evidence="2">Uncharacterized protein</fullName>
    </submittedName>
</protein>
<dbReference type="AlphaFoldDB" id="A0A9R1TWB9"/>
<name>A0A9R1TWB9_9HYME</name>
<dbReference type="GeneID" id="105263923"/>
<accession>A0A9R1TWB9</accession>
<dbReference type="RefSeq" id="XP_011298748.1">
    <property type="nucleotide sequence ID" value="XM_011300446.1"/>
</dbReference>
<proteinExistence type="predicted"/>
<dbReference type="OrthoDB" id="444265at2759"/>
<organism evidence="1 2">
    <name type="scientific">Fopius arisanus</name>
    <dbReference type="NCBI Taxonomy" id="64838"/>
    <lineage>
        <taxon>Eukaryota</taxon>
        <taxon>Metazoa</taxon>
        <taxon>Ecdysozoa</taxon>
        <taxon>Arthropoda</taxon>
        <taxon>Hexapoda</taxon>
        <taxon>Insecta</taxon>
        <taxon>Pterygota</taxon>
        <taxon>Neoptera</taxon>
        <taxon>Endopterygota</taxon>
        <taxon>Hymenoptera</taxon>
        <taxon>Apocrita</taxon>
        <taxon>Ichneumonoidea</taxon>
        <taxon>Braconidae</taxon>
        <taxon>Opiinae</taxon>
        <taxon>Fopius</taxon>
    </lineage>
</organism>
<dbReference type="KEGG" id="fas:105263923"/>
<dbReference type="Proteomes" id="UP000694866">
    <property type="component" value="Unplaced"/>
</dbReference>
<evidence type="ECO:0000313" key="2">
    <source>
        <dbReference type="RefSeq" id="XP_011298748.1"/>
    </source>
</evidence>
<sequence length="145" mass="16921">MHARIDWTDVGLVITNITNFGRTVVNDVPMKPLDAKLIKRREVILRLGELDGRLSLYREARKIARSTSKELQRIQSKLQCTKCNKNRHVKIQATFDEKRKFRLKFVLPKRDVLIKGDESLRRAVLTHALYNHFSHLSLVTDNTDE</sequence>
<reference evidence="2" key="1">
    <citation type="submission" date="2025-08" db="UniProtKB">
        <authorList>
            <consortium name="RefSeq"/>
        </authorList>
    </citation>
    <scope>IDENTIFICATION</scope>
    <source>
        <strain evidence="2">USDA-PBARC FA_bdor</strain>
        <tissue evidence="2">Whole organism</tissue>
    </source>
</reference>
<evidence type="ECO:0000313" key="1">
    <source>
        <dbReference type="Proteomes" id="UP000694866"/>
    </source>
</evidence>
<gene>
    <name evidence="2" type="primary">LOC105263923</name>
</gene>
<keyword evidence="1" id="KW-1185">Reference proteome</keyword>